<accession>A0ABP3XZZ0</accession>
<evidence type="ECO:0000256" key="3">
    <source>
        <dbReference type="ARBA" id="ARBA00022960"/>
    </source>
</evidence>
<evidence type="ECO:0000256" key="2">
    <source>
        <dbReference type="ARBA" id="ARBA00013855"/>
    </source>
</evidence>
<comment type="similarity">
    <text evidence="1">Belongs to the MreC family.</text>
</comment>
<reference evidence="7" key="1">
    <citation type="journal article" date="2019" name="Int. J. Syst. Evol. Microbiol.">
        <title>The Global Catalogue of Microorganisms (GCM) 10K type strain sequencing project: providing services to taxonomists for standard genome sequencing and annotation.</title>
        <authorList>
            <consortium name="The Broad Institute Genomics Platform"/>
            <consortium name="The Broad Institute Genome Sequencing Center for Infectious Disease"/>
            <person name="Wu L."/>
            <person name="Ma J."/>
        </authorList>
    </citation>
    <scope>NUCLEOTIDE SEQUENCE [LARGE SCALE GENOMIC DNA]</scope>
    <source>
        <strain evidence="7">JCM 16083</strain>
    </source>
</reference>
<protein>
    <recommendedName>
        <fullName evidence="2">Cell shape-determining protein MreC</fullName>
    </recommendedName>
    <alternativeName>
        <fullName evidence="4">Cell shape protein MreC</fullName>
    </alternativeName>
</protein>
<dbReference type="PANTHER" id="PTHR34138">
    <property type="entry name" value="CELL SHAPE-DETERMINING PROTEIN MREC"/>
    <property type="match status" value="1"/>
</dbReference>
<dbReference type="Pfam" id="PF04085">
    <property type="entry name" value="MreC"/>
    <property type="match status" value="1"/>
</dbReference>
<keyword evidence="3" id="KW-0133">Cell shape</keyword>
<evidence type="ECO:0000313" key="7">
    <source>
        <dbReference type="Proteomes" id="UP001501126"/>
    </source>
</evidence>
<comment type="caution">
    <text evidence="6">The sequence shown here is derived from an EMBL/GenBank/DDBJ whole genome shotgun (WGS) entry which is preliminary data.</text>
</comment>
<feature type="domain" description="Rod shape-determining protein MreC beta-barrel core" evidence="5">
    <location>
        <begin position="72"/>
        <end position="219"/>
    </location>
</feature>
<evidence type="ECO:0000256" key="1">
    <source>
        <dbReference type="ARBA" id="ARBA00009369"/>
    </source>
</evidence>
<evidence type="ECO:0000259" key="5">
    <source>
        <dbReference type="Pfam" id="PF04085"/>
    </source>
</evidence>
<dbReference type="InterPro" id="IPR055342">
    <property type="entry name" value="MreC_beta-barrel_core"/>
</dbReference>
<proteinExistence type="inferred from homology"/>
<dbReference type="InterPro" id="IPR042177">
    <property type="entry name" value="Cell/Rod_1"/>
</dbReference>
<dbReference type="Proteomes" id="UP001501126">
    <property type="component" value="Unassembled WGS sequence"/>
</dbReference>
<evidence type="ECO:0000313" key="6">
    <source>
        <dbReference type="EMBL" id="GAA0873982.1"/>
    </source>
</evidence>
<dbReference type="Gene3D" id="2.40.10.340">
    <property type="entry name" value="Rod shape-determining protein MreC, domain 1"/>
    <property type="match status" value="1"/>
</dbReference>
<dbReference type="InterPro" id="IPR007221">
    <property type="entry name" value="MreC"/>
</dbReference>
<sequence>MSTAGDVSGKIMEIRHSVTKHFNLDKANLKLQEENIELRRQLPVSFIPLQSGMVKINDTLYRQQFEYLPATVLNSTYDKRNNFLTINTGAFQGVEEGMGVFNGEGAVGYIFKTSEHFSLVKTILSDNVNLDVFLSSGAFGLLKWDGKSSSEVYITGIANDIEVRVGDVVKTRGTGGIFPRGIVVGHVSEINTVEGDPLWEIHVKLAVDFRSISDAYVIKNLLKEEFDNLQISRE</sequence>
<dbReference type="Gene3D" id="2.40.10.350">
    <property type="entry name" value="Rod shape-determining protein MreC, domain 2"/>
    <property type="match status" value="1"/>
</dbReference>
<dbReference type="PANTHER" id="PTHR34138:SF1">
    <property type="entry name" value="CELL SHAPE-DETERMINING PROTEIN MREC"/>
    <property type="match status" value="1"/>
</dbReference>
<dbReference type="EMBL" id="BAAAFH010000003">
    <property type="protein sequence ID" value="GAA0873982.1"/>
    <property type="molecule type" value="Genomic_DNA"/>
</dbReference>
<gene>
    <name evidence="6" type="ORF">GCM10009118_03900</name>
</gene>
<name>A0ABP3XZZ0_9FLAO</name>
<keyword evidence="7" id="KW-1185">Reference proteome</keyword>
<dbReference type="InterPro" id="IPR042175">
    <property type="entry name" value="Cell/Rod_MreC_2"/>
</dbReference>
<organism evidence="6 7">
    <name type="scientific">Wandonia haliotis</name>
    <dbReference type="NCBI Taxonomy" id="574963"/>
    <lineage>
        <taxon>Bacteria</taxon>
        <taxon>Pseudomonadati</taxon>
        <taxon>Bacteroidota</taxon>
        <taxon>Flavobacteriia</taxon>
        <taxon>Flavobacteriales</taxon>
        <taxon>Crocinitomicaceae</taxon>
        <taxon>Wandonia</taxon>
    </lineage>
</organism>
<evidence type="ECO:0000256" key="4">
    <source>
        <dbReference type="ARBA" id="ARBA00032089"/>
    </source>
</evidence>